<dbReference type="RefSeq" id="WP_281168344.1">
    <property type="nucleotide sequence ID" value="NZ_CP091521.1"/>
</dbReference>
<evidence type="ECO:0000259" key="3">
    <source>
        <dbReference type="PROSITE" id="PS51782"/>
    </source>
</evidence>
<accession>A0ABD8B7F9</accession>
<sequence length="253" mass="26476">MSVVTVCRAVSWTALLCLAACAAPSETTVHVCRNIATGQYCVQSGDSLSRIAQRFQTDVPRLKALNGLKSDVIRPGQVLTVSRPQPQSAGKAGKTAVSAAPRSGAPSAPAAVGGTVLQWPLRGTVVVPYGSYNKGIDIAAPRGTLVHAAADGTVMYSGSSVAGYGKLLLVRHSDSMVTAYANNDNLLVPEGAKVKAGQIVASVGDSDRNDGRTALHFEVRVNGKHVNPNLYLPSPRHSTDANAQGRGRDWHSR</sequence>
<dbReference type="AlphaFoldDB" id="A0ABD8B7F9"/>
<dbReference type="InterPro" id="IPR050570">
    <property type="entry name" value="Cell_wall_metabolism_enzyme"/>
</dbReference>
<gene>
    <name evidence="4" type="ORF">LVJ77_12670</name>
</gene>
<dbReference type="Gene3D" id="3.10.350.10">
    <property type="entry name" value="LysM domain"/>
    <property type="match status" value="1"/>
</dbReference>
<feature type="chain" id="PRO_5044796352" evidence="2">
    <location>
        <begin position="23"/>
        <end position="253"/>
    </location>
</feature>
<dbReference type="PROSITE" id="PS51782">
    <property type="entry name" value="LYSM"/>
    <property type="match status" value="1"/>
</dbReference>
<dbReference type="SUPFAM" id="SSF51261">
    <property type="entry name" value="Duplicated hybrid motif"/>
    <property type="match status" value="1"/>
</dbReference>
<keyword evidence="2" id="KW-0732">Signal</keyword>
<dbReference type="PANTHER" id="PTHR21666:SF270">
    <property type="entry name" value="MUREIN HYDROLASE ACTIVATOR ENVC"/>
    <property type="match status" value="1"/>
</dbReference>
<dbReference type="InterPro" id="IPR016047">
    <property type="entry name" value="M23ase_b-sheet_dom"/>
</dbReference>
<dbReference type="InterPro" id="IPR018392">
    <property type="entry name" value="LysM"/>
</dbReference>
<dbReference type="Pfam" id="PF01476">
    <property type="entry name" value="LysM"/>
    <property type="match status" value="1"/>
</dbReference>
<dbReference type="SMART" id="SM00257">
    <property type="entry name" value="LysM"/>
    <property type="match status" value="1"/>
</dbReference>
<reference evidence="4 5" key="1">
    <citation type="journal article" date="2022" name="Res Sq">
        <title>Evolution of multicellular longitudinally dividing oral cavity symbionts (Neisseriaceae).</title>
        <authorList>
            <person name="Nyongesa S."/>
            <person name="Weber P."/>
            <person name="Bernet E."/>
            <person name="Pullido F."/>
            <person name="Nieckarz M."/>
            <person name="Delaby M."/>
            <person name="Nieves C."/>
            <person name="Viehboeck T."/>
            <person name="Krause N."/>
            <person name="Rivera-Millot A."/>
            <person name="Nakamura A."/>
            <person name="Vischer N."/>
            <person name="VanNieuwenhze M."/>
            <person name="Brun Y."/>
            <person name="Cava F."/>
            <person name="Bulgheresi S."/>
            <person name="Veyrier F."/>
        </authorList>
    </citation>
    <scope>NUCLEOTIDE SEQUENCE [LARGE SCALE GENOMIC DNA]</scope>
    <source>
        <strain evidence="4 5">17694</strain>
    </source>
</reference>
<evidence type="ECO:0000313" key="5">
    <source>
        <dbReference type="Proteomes" id="UP000831534"/>
    </source>
</evidence>
<proteinExistence type="predicted"/>
<dbReference type="KEGG" id="ckh:LVJ77_12670"/>
<dbReference type="CDD" id="cd00118">
    <property type="entry name" value="LysM"/>
    <property type="match status" value="1"/>
</dbReference>
<name>A0ABD8B7F9_9NEIS</name>
<dbReference type="SUPFAM" id="SSF54106">
    <property type="entry name" value="LysM domain"/>
    <property type="match status" value="1"/>
</dbReference>
<dbReference type="Pfam" id="PF01551">
    <property type="entry name" value="Peptidase_M23"/>
    <property type="match status" value="1"/>
</dbReference>
<feature type="compositionally biased region" description="Low complexity" evidence="1">
    <location>
        <begin position="96"/>
        <end position="108"/>
    </location>
</feature>
<feature type="domain" description="LysM" evidence="3">
    <location>
        <begin position="38"/>
        <end position="81"/>
    </location>
</feature>
<dbReference type="Gene3D" id="2.70.70.10">
    <property type="entry name" value="Glucose Permease (Domain IIA)"/>
    <property type="match status" value="1"/>
</dbReference>
<organism evidence="4 5">
    <name type="scientific">Conchiformibius kuhniae</name>
    <dbReference type="NCBI Taxonomy" id="211502"/>
    <lineage>
        <taxon>Bacteria</taxon>
        <taxon>Pseudomonadati</taxon>
        <taxon>Pseudomonadota</taxon>
        <taxon>Betaproteobacteria</taxon>
        <taxon>Neisseriales</taxon>
        <taxon>Neisseriaceae</taxon>
        <taxon>Conchiformibius</taxon>
    </lineage>
</organism>
<dbReference type="PANTHER" id="PTHR21666">
    <property type="entry name" value="PEPTIDASE-RELATED"/>
    <property type="match status" value="1"/>
</dbReference>
<feature type="region of interest" description="Disordered" evidence="1">
    <location>
        <begin position="228"/>
        <end position="253"/>
    </location>
</feature>
<feature type="region of interest" description="Disordered" evidence="1">
    <location>
        <begin position="82"/>
        <end position="108"/>
    </location>
</feature>
<evidence type="ECO:0000256" key="1">
    <source>
        <dbReference type="SAM" id="MobiDB-lite"/>
    </source>
</evidence>
<keyword evidence="5" id="KW-1185">Reference proteome</keyword>
<feature type="signal peptide" evidence="2">
    <location>
        <begin position="1"/>
        <end position="22"/>
    </location>
</feature>
<evidence type="ECO:0000313" key="4">
    <source>
        <dbReference type="EMBL" id="XHH49934.1"/>
    </source>
</evidence>
<evidence type="ECO:0000256" key="2">
    <source>
        <dbReference type="SAM" id="SignalP"/>
    </source>
</evidence>
<dbReference type="InterPro" id="IPR036779">
    <property type="entry name" value="LysM_dom_sf"/>
</dbReference>
<protein>
    <submittedName>
        <fullName evidence="4">Peptidoglycan DD-metalloendopeptidase family protein</fullName>
    </submittedName>
</protein>
<dbReference type="CDD" id="cd12797">
    <property type="entry name" value="M23_peptidase"/>
    <property type="match status" value="1"/>
</dbReference>
<dbReference type="Proteomes" id="UP000831534">
    <property type="component" value="Chromosome"/>
</dbReference>
<dbReference type="EMBL" id="CP091521">
    <property type="protein sequence ID" value="XHH49934.1"/>
    <property type="molecule type" value="Genomic_DNA"/>
</dbReference>
<dbReference type="InterPro" id="IPR011055">
    <property type="entry name" value="Dup_hybrid_motif"/>
</dbReference>